<feature type="compositionally biased region" description="Polar residues" evidence="1">
    <location>
        <begin position="152"/>
        <end position="178"/>
    </location>
</feature>
<name>A0A1A0HFP9_9ASCO</name>
<dbReference type="GeneID" id="30032290"/>
<reference evidence="2 3" key="1">
    <citation type="submission" date="2016-05" db="EMBL/GenBank/DDBJ databases">
        <title>Comparative genomics of biotechnologically important yeasts.</title>
        <authorList>
            <consortium name="DOE Joint Genome Institute"/>
            <person name="Riley R."/>
            <person name="Haridas S."/>
            <person name="Wolfe K.H."/>
            <person name="Lopes M.R."/>
            <person name="Hittinger C.T."/>
            <person name="Goker M."/>
            <person name="Salamov A."/>
            <person name="Wisecaver J."/>
            <person name="Long T.M."/>
            <person name="Aerts A.L."/>
            <person name="Barry K."/>
            <person name="Choi C."/>
            <person name="Clum A."/>
            <person name="Coughlan A.Y."/>
            <person name="Deshpande S."/>
            <person name="Douglass A.P."/>
            <person name="Hanson S.J."/>
            <person name="Klenk H.-P."/>
            <person name="LaButti K."/>
            <person name="Lapidus A."/>
            <person name="Lindquist E."/>
            <person name="Lipzen A."/>
            <person name="Meier-kolthoff J.P."/>
            <person name="Ohm R.A."/>
            <person name="Otillar R.P."/>
            <person name="Pangilinan J."/>
            <person name="Peng Y."/>
            <person name="Rokas A."/>
            <person name="Rosa C.A."/>
            <person name="Scheuner C."/>
            <person name="Sibirny A.A."/>
            <person name="Slot J.C."/>
            <person name="Stielow J.B."/>
            <person name="Sun H."/>
            <person name="Kurtzman C.P."/>
            <person name="Blackwell M."/>
            <person name="Grigoriev I.V."/>
            <person name="Jeffries T.W."/>
        </authorList>
    </citation>
    <scope>NUCLEOTIDE SEQUENCE [LARGE SCALE GENOMIC DNA]</scope>
    <source>
        <strain evidence="2 3">NRRL YB-4993</strain>
    </source>
</reference>
<organism evidence="2 3">
    <name type="scientific">Metschnikowia bicuspidata var. bicuspidata NRRL YB-4993</name>
    <dbReference type="NCBI Taxonomy" id="869754"/>
    <lineage>
        <taxon>Eukaryota</taxon>
        <taxon>Fungi</taxon>
        <taxon>Dikarya</taxon>
        <taxon>Ascomycota</taxon>
        <taxon>Saccharomycotina</taxon>
        <taxon>Pichiomycetes</taxon>
        <taxon>Metschnikowiaceae</taxon>
        <taxon>Metschnikowia</taxon>
    </lineage>
</organism>
<evidence type="ECO:0000313" key="3">
    <source>
        <dbReference type="Proteomes" id="UP000092555"/>
    </source>
</evidence>
<proteinExistence type="predicted"/>
<comment type="caution">
    <text evidence="2">The sequence shown here is derived from an EMBL/GenBank/DDBJ whole genome shotgun (WGS) entry which is preliminary data.</text>
</comment>
<dbReference type="Proteomes" id="UP000092555">
    <property type="component" value="Unassembled WGS sequence"/>
</dbReference>
<protein>
    <submittedName>
        <fullName evidence="2">Uncharacterized protein</fullName>
    </submittedName>
</protein>
<accession>A0A1A0HFP9</accession>
<sequence>MLFRALAKGGLDVNTAMAATWRAATESILATTFATDICDRHLRPASAHASPRHLPTHQGHVIWPHIKAHSIKAPLSRPRHTCLLFLLFYNCVCRHQSQFRVLKVPGRTAGTNVPMTLLVNYACRREEHPPSRNAQVFSEYPREPVHGKWTVQQNPSATSAGSSELRNVQQRSGGNTSRRFPCWCPDSEAPESGPSEPPGYGLALATCAAAGTGRLGAGGYPA</sequence>
<evidence type="ECO:0000256" key="1">
    <source>
        <dbReference type="SAM" id="MobiDB-lite"/>
    </source>
</evidence>
<feature type="region of interest" description="Disordered" evidence="1">
    <location>
        <begin position="152"/>
        <end position="179"/>
    </location>
</feature>
<dbReference type="RefSeq" id="XP_018713203.1">
    <property type="nucleotide sequence ID" value="XM_018859315.1"/>
</dbReference>
<evidence type="ECO:0000313" key="2">
    <source>
        <dbReference type="EMBL" id="OBA22722.1"/>
    </source>
</evidence>
<dbReference type="EMBL" id="LXTC01000001">
    <property type="protein sequence ID" value="OBA22722.1"/>
    <property type="molecule type" value="Genomic_DNA"/>
</dbReference>
<gene>
    <name evidence="2" type="ORF">METBIDRAFT_90978</name>
</gene>
<keyword evidence="3" id="KW-1185">Reference proteome</keyword>
<dbReference type="AlphaFoldDB" id="A0A1A0HFP9"/>